<keyword evidence="3" id="KW-1185">Reference proteome</keyword>
<protein>
    <submittedName>
        <fullName evidence="4">Uncharacterized protein LOC108670520</fullName>
    </submittedName>
</protein>
<dbReference type="Proteomes" id="UP000694843">
    <property type="component" value="Unplaced"/>
</dbReference>
<organism evidence="3 4">
    <name type="scientific">Hyalella azteca</name>
    <name type="common">Amphipod</name>
    <dbReference type="NCBI Taxonomy" id="294128"/>
    <lineage>
        <taxon>Eukaryota</taxon>
        <taxon>Metazoa</taxon>
        <taxon>Ecdysozoa</taxon>
        <taxon>Arthropoda</taxon>
        <taxon>Crustacea</taxon>
        <taxon>Multicrustacea</taxon>
        <taxon>Malacostraca</taxon>
        <taxon>Eumalacostraca</taxon>
        <taxon>Peracarida</taxon>
        <taxon>Amphipoda</taxon>
        <taxon>Senticaudata</taxon>
        <taxon>Talitrida</taxon>
        <taxon>Talitroidea</taxon>
        <taxon>Hyalellidae</taxon>
        <taxon>Hyalella</taxon>
    </lineage>
</organism>
<gene>
    <name evidence="4" type="primary">LOC108670520</name>
</gene>
<keyword evidence="2" id="KW-0472">Membrane</keyword>
<proteinExistence type="predicted"/>
<reference evidence="4" key="1">
    <citation type="submission" date="2025-08" db="UniProtKB">
        <authorList>
            <consortium name="RefSeq"/>
        </authorList>
    </citation>
    <scope>IDENTIFICATION</scope>
    <source>
        <tissue evidence="4">Whole organism</tissue>
    </source>
</reference>
<name>A0A8B7NIL9_HYAAZ</name>
<feature type="region of interest" description="Disordered" evidence="1">
    <location>
        <begin position="62"/>
        <end position="84"/>
    </location>
</feature>
<evidence type="ECO:0000256" key="1">
    <source>
        <dbReference type="SAM" id="MobiDB-lite"/>
    </source>
</evidence>
<dbReference type="GeneID" id="108670520"/>
<evidence type="ECO:0000313" key="3">
    <source>
        <dbReference type="Proteomes" id="UP000694843"/>
    </source>
</evidence>
<dbReference type="KEGG" id="hazt:108670520"/>
<dbReference type="AlphaFoldDB" id="A0A8B7NIL9"/>
<evidence type="ECO:0000313" key="4">
    <source>
        <dbReference type="RefSeq" id="XP_018013484.1"/>
    </source>
</evidence>
<accession>A0A8B7NIL9</accession>
<keyword evidence="2" id="KW-1133">Transmembrane helix</keyword>
<dbReference type="RefSeq" id="XP_018013484.1">
    <property type="nucleotide sequence ID" value="XM_018157995.2"/>
</dbReference>
<keyword evidence="2" id="KW-0812">Transmembrane</keyword>
<feature type="transmembrane region" description="Helical" evidence="2">
    <location>
        <begin position="147"/>
        <end position="166"/>
    </location>
</feature>
<evidence type="ECO:0000256" key="2">
    <source>
        <dbReference type="SAM" id="Phobius"/>
    </source>
</evidence>
<sequence length="175" mass="20058">MPVWDLIFDSSDSDSPDESDNNYVQRLLNVIRLGPDSWMPSINRRFNLGEYRRPHGVRNAQGLRPVLAERTTPASKRRSRSLSALDSSDALNPLDINDTDEPLELERWPPRSCRCYHLSHPLRDTRRRPGGYMQDIVATTSDETESLFIYCLVFAAIVTPLCILFYKLATSIINF</sequence>